<evidence type="ECO:0000259" key="5">
    <source>
        <dbReference type="Pfam" id="PF13649"/>
    </source>
</evidence>
<proteinExistence type="inferred from homology"/>
<dbReference type="GeneID" id="27720127"/>
<dbReference type="Gene3D" id="3.40.50.150">
    <property type="entry name" value="Vaccinia Virus protein VP39"/>
    <property type="match status" value="1"/>
</dbReference>
<dbReference type="PANTHER" id="PTHR35897">
    <property type="entry name" value="METHYLTRANSFERASE AUSD"/>
    <property type="match status" value="1"/>
</dbReference>
<evidence type="ECO:0000313" key="7">
    <source>
        <dbReference type="Proteomes" id="UP000028545"/>
    </source>
</evidence>
<keyword evidence="2" id="KW-0808">Transferase</keyword>
<name>A0A084FUS9_PSEDA</name>
<evidence type="ECO:0000256" key="1">
    <source>
        <dbReference type="ARBA" id="ARBA00005179"/>
    </source>
</evidence>
<dbReference type="SUPFAM" id="SSF53335">
    <property type="entry name" value="S-adenosyl-L-methionine-dependent methyltransferases"/>
    <property type="match status" value="1"/>
</dbReference>
<evidence type="ECO:0000256" key="4">
    <source>
        <dbReference type="ARBA" id="ARBA00038314"/>
    </source>
</evidence>
<dbReference type="EMBL" id="JOWA01000176">
    <property type="protein sequence ID" value="KEZ38841.1"/>
    <property type="molecule type" value="Genomic_DNA"/>
</dbReference>
<comment type="caution">
    <text evidence="6">The sequence shown here is derived from an EMBL/GenBank/DDBJ whole genome shotgun (WGS) entry which is preliminary data.</text>
</comment>
<protein>
    <recommendedName>
        <fullName evidence="5">Methyltransferase domain-containing protein</fullName>
    </recommendedName>
</protein>
<comment type="similarity">
    <text evidence="4">Belongs to the class I-like SAM-binding methyltransferase superfamily.</text>
</comment>
<feature type="domain" description="Methyltransferase" evidence="5">
    <location>
        <begin position="90"/>
        <end position="183"/>
    </location>
</feature>
<dbReference type="InterPro" id="IPR041698">
    <property type="entry name" value="Methyltransf_25"/>
</dbReference>
<keyword evidence="3" id="KW-0949">S-adenosyl-L-methionine</keyword>
<dbReference type="VEuPathDB" id="FungiDB:SAPIO_CDS10886"/>
<dbReference type="CDD" id="cd02440">
    <property type="entry name" value="AdoMet_MTases"/>
    <property type="match status" value="1"/>
</dbReference>
<dbReference type="HOGENOM" id="CLU_051542_0_0_1"/>
<organism evidence="6 7">
    <name type="scientific">Pseudallescheria apiosperma</name>
    <name type="common">Scedosporium apiospermum</name>
    <dbReference type="NCBI Taxonomy" id="563466"/>
    <lineage>
        <taxon>Eukaryota</taxon>
        <taxon>Fungi</taxon>
        <taxon>Dikarya</taxon>
        <taxon>Ascomycota</taxon>
        <taxon>Pezizomycotina</taxon>
        <taxon>Sordariomycetes</taxon>
        <taxon>Hypocreomycetidae</taxon>
        <taxon>Microascales</taxon>
        <taxon>Microascaceae</taxon>
        <taxon>Scedosporium</taxon>
    </lineage>
</organism>
<evidence type="ECO:0000256" key="3">
    <source>
        <dbReference type="ARBA" id="ARBA00022691"/>
    </source>
</evidence>
<dbReference type="PANTHER" id="PTHR35897:SF1">
    <property type="entry name" value="METHYLTRANSFERASE AUSD"/>
    <property type="match status" value="1"/>
</dbReference>
<evidence type="ECO:0000313" key="6">
    <source>
        <dbReference type="EMBL" id="KEZ38841.1"/>
    </source>
</evidence>
<evidence type="ECO:0000256" key="2">
    <source>
        <dbReference type="ARBA" id="ARBA00022679"/>
    </source>
</evidence>
<accession>A0A084FUS9</accession>
<dbReference type="KEGG" id="sapo:SAPIO_CDS10886"/>
<dbReference type="OrthoDB" id="2094832at2759"/>
<dbReference type="Pfam" id="PF13649">
    <property type="entry name" value="Methyltransf_25"/>
    <property type="match status" value="1"/>
</dbReference>
<dbReference type="Proteomes" id="UP000028545">
    <property type="component" value="Unassembled WGS sequence"/>
</dbReference>
<sequence length="271" mass="31099">MDLMEMWKLIYQEELPLDIGPVRELLEIYSGIEPADIESHLYAIRKQAWTATRYPCVGRWRFLYLDPASDARHQQAFSRLRSWWSSDVLLDLGCGVGQSLRQFAYGGIPRSKLIGLDINPTLIEIGFELFRDRRRAPANFVVGDMMDEADEALERVDGRVSIIHASNFWHLFSWPQQLAMAMRLVKFFRVGEKRAMIYGRQVGTAKAANQSKSGGSYLHDQKSFQRLWDEVGAVTGTTWRVEMEFLEERLAKIPGFGGEPVAARYGVYQIK</sequence>
<dbReference type="GO" id="GO:0016740">
    <property type="term" value="F:transferase activity"/>
    <property type="evidence" value="ECO:0007669"/>
    <property type="project" value="UniProtKB-KW"/>
</dbReference>
<dbReference type="RefSeq" id="XP_016638640.1">
    <property type="nucleotide sequence ID" value="XM_016784423.1"/>
</dbReference>
<comment type="pathway">
    <text evidence="1">Secondary metabolite biosynthesis.</text>
</comment>
<dbReference type="InterPro" id="IPR029063">
    <property type="entry name" value="SAM-dependent_MTases_sf"/>
</dbReference>
<keyword evidence="7" id="KW-1185">Reference proteome</keyword>
<dbReference type="OMA" id="FIGRWKF"/>
<dbReference type="AlphaFoldDB" id="A0A084FUS9"/>
<gene>
    <name evidence="6" type="ORF">SAPIO_CDS10886</name>
</gene>
<dbReference type="InterPro" id="IPR051654">
    <property type="entry name" value="Meroterpenoid_MTases"/>
</dbReference>
<reference evidence="6 7" key="1">
    <citation type="journal article" date="2014" name="Genome Announc.">
        <title>Draft genome sequence of the pathogenic fungus Scedosporium apiospermum.</title>
        <authorList>
            <person name="Vandeputte P."/>
            <person name="Ghamrawi S."/>
            <person name="Rechenmann M."/>
            <person name="Iltis A."/>
            <person name="Giraud S."/>
            <person name="Fleury M."/>
            <person name="Thornton C."/>
            <person name="Delhaes L."/>
            <person name="Meyer W."/>
            <person name="Papon N."/>
            <person name="Bouchara J.P."/>
        </authorList>
    </citation>
    <scope>NUCLEOTIDE SEQUENCE [LARGE SCALE GENOMIC DNA]</scope>
    <source>
        <strain evidence="6 7">IHEM 14462</strain>
    </source>
</reference>